<evidence type="ECO:0000313" key="2">
    <source>
        <dbReference type="Proteomes" id="UP000054248"/>
    </source>
</evidence>
<dbReference type="Proteomes" id="UP000054248">
    <property type="component" value="Unassembled WGS sequence"/>
</dbReference>
<dbReference type="HOGENOM" id="CLU_061438_1_0_1"/>
<evidence type="ECO:0000313" key="1">
    <source>
        <dbReference type="EMBL" id="KIO30649.1"/>
    </source>
</evidence>
<protein>
    <recommendedName>
        <fullName evidence="3">Retrotransposon gag domain-containing protein</fullName>
    </recommendedName>
</protein>
<organism evidence="1 2">
    <name type="scientific">Tulasnella calospora MUT 4182</name>
    <dbReference type="NCBI Taxonomy" id="1051891"/>
    <lineage>
        <taxon>Eukaryota</taxon>
        <taxon>Fungi</taxon>
        <taxon>Dikarya</taxon>
        <taxon>Basidiomycota</taxon>
        <taxon>Agaricomycotina</taxon>
        <taxon>Agaricomycetes</taxon>
        <taxon>Cantharellales</taxon>
        <taxon>Tulasnellaceae</taxon>
        <taxon>Tulasnella</taxon>
    </lineage>
</organism>
<dbReference type="EMBL" id="KN822970">
    <property type="protein sequence ID" value="KIO30649.1"/>
    <property type="molecule type" value="Genomic_DNA"/>
</dbReference>
<dbReference type="OrthoDB" id="3313416at2759"/>
<sequence length="272" mass="30145">MSTTQDIEPFQGGNWEECSAFIQRIRAAAWREMKFQEPAWMAYFASLHLSGDALTWYLRLPPEVQGDWAKLQAALVAQWSLSGSDIRSDPPNVPIAATAAYHNGNKKRDHLERGVLKVEVAGRAEAVYVGWDVAGYCTTTNDAEKALRFRFESQSNSTLLECVNRRPYSWLAIHWKAANPDVGRGSTHYAYLTAVDSETLKSPTGQSGPFQIAVCRVASSGEATFIWRNGNTETVLTVLTNGTRLYPVPDPDSAPKNNDEHKIATLLIQAVN</sequence>
<dbReference type="AlphaFoldDB" id="A0A0C3QRY3"/>
<name>A0A0C3QRY3_9AGAM</name>
<evidence type="ECO:0008006" key="3">
    <source>
        <dbReference type="Google" id="ProtNLM"/>
    </source>
</evidence>
<reference evidence="1 2" key="1">
    <citation type="submission" date="2014-04" db="EMBL/GenBank/DDBJ databases">
        <authorList>
            <consortium name="DOE Joint Genome Institute"/>
            <person name="Kuo A."/>
            <person name="Girlanda M."/>
            <person name="Perotto S."/>
            <person name="Kohler A."/>
            <person name="Nagy L.G."/>
            <person name="Floudas D."/>
            <person name="Copeland A."/>
            <person name="Barry K.W."/>
            <person name="Cichocki N."/>
            <person name="Veneault-Fourrey C."/>
            <person name="LaButti K."/>
            <person name="Lindquist E.A."/>
            <person name="Lipzen A."/>
            <person name="Lundell T."/>
            <person name="Morin E."/>
            <person name="Murat C."/>
            <person name="Sun H."/>
            <person name="Tunlid A."/>
            <person name="Henrissat B."/>
            <person name="Grigoriev I.V."/>
            <person name="Hibbett D.S."/>
            <person name="Martin F."/>
            <person name="Nordberg H.P."/>
            <person name="Cantor M.N."/>
            <person name="Hua S.X."/>
        </authorList>
    </citation>
    <scope>NUCLEOTIDE SEQUENCE [LARGE SCALE GENOMIC DNA]</scope>
    <source>
        <strain evidence="1 2">MUT 4182</strain>
    </source>
</reference>
<keyword evidence="2" id="KW-1185">Reference proteome</keyword>
<reference evidence="2" key="2">
    <citation type="submission" date="2015-01" db="EMBL/GenBank/DDBJ databases">
        <title>Evolutionary Origins and Diversification of the Mycorrhizal Mutualists.</title>
        <authorList>
            <consortium name="DOE Joint Genome Institute"/>
            <consortium name="Mycorrhizal Genomics Consortium"/>
            <person name="Kohler A."/>
            <person name="Kuo A."/>
            <person name="Nagy L.G."/>
            <person name="Floudas D."/>
            <person name="Copeland A."/>
            <person name="Barry K.W."/>
            <person name="Cichocki N."/>
            <person name="Veneault-Fourrey C."/>
            <person name="LaButti K."/>
            <person name="Lindquist E.A."/>
            <person name="Lipzen A."/>
            <person name="Lundell T."/>
            <person name="Morin E."/>
            <person name="Murat C."/>
            <person name="Riley R."/>
            <person name="Ohm R."/>
            <person name="Sun H."/>
            <person name="Tunlid A."/>
            <person name="Henrissat B."/>
            <person name="Grigoriev I.V."/>
            <person name="Hibbett D.S."/>
            <person name="Martin F."/>
        </authorList>
    </citation>
    <scope>NUCLEOTIDE SEQUENCE [LARGE SCALE GENOMIC DNA]</scope>
    <source>
        <strain evidence="2">MUT 4182</strain>
    </source>
</reference>
<gene>
    <name evidence="1" type="ORF">M407DRAFT_149218</name>
</gene>
<proteinExistence type="predicted"/>
<accession>A0A0C3QRY3</accession>